<dbReference type="InterPro" id="IPR015813">
    <property type="entry name" value="Pyrv/PenolPyrv_kinase-like_dom"/>
</dbReference>
<dbReference type="GO" id="GO:0005737">
    <property type="term" value="C:cytoplasm"/>
    <property type="evidence" value="ECO:0007669"/>
    <property type="project" value="UniProtKB-SubCell"/>
</dbReference>
<dbReference type="Pfam" id="PF05524">
    <property type="entry name" value="PEP-utilisers_N"/>
    <property type="match status" value="1"/>
</dbReference>
<dbReference type="InterPro" id="IPR040442">
    <property type="entry name" value="Pyrv_kinase-like_dom_sf"/>
</dbReference>
<dbReference type="InterPro" id="IPR036637">
    <property type="entry name" value="Phosphohistidine_dom_sf"/>
</dbReference>
<gene>
    <name evidence="15" type="ORF">MNBD_ALPHA09-284</name>
</gene>
<dbReference type="InterPro" id="IPR008731">
    <property type="entry name" value="PTS_EIN"/>
</dbReference>
<dbReference type="InterPro" id="IPR036618">
    <property type="entry name" value="PtsI_HPr-bd_sf"/>
</dbReference>
<evidence type="ECO:0000256" key="9">
    <source>
        <dbReference type="ARBA" id="ARBA00022679"/>
    </source>
</evidence>
<dbReference type="InterPro" id="IPR003018">
    <property type="entry name" value="GAF"/>
</dbReference>
<evidence type="ECO:0000256" key="5">
    <source>
        <dbReference type="ARBA" id="ARBA00012232"/>
    </source>
</evidence>
<keyword evidence="7" id="KW-0963">Cytoplasm</keyword>
<keyword evidence="13" id="KW-0460">Magnesium</keyword>
<dbReference type="PANTHER" id="PTHR46244">
    <property type="entry name" value="PHOSPHOENOLPYRUVATE-PROTEIN PHOSPHOTRANSFERASE"/>
    <property type="match status" value="1"/>
</dbReference>
<dbReference type="EC" id="2.7.3.9" evidence="5"/>
<dbReference type="GO" id="GO:0046872">
    <property type="term" value="F:metal ion binding"/>
    <property type="evidence" value="ECO:0007669"/>
    <property type="project" value="UniProtKB-KW"/>
</dbReference>
<reference evidence="15" key="1">
    <citation type="submission" date="2018-06" db="EMBL/GenBank/DDBJ databases">
        <authorList>
            <person name="Zhirakovskaya E."/>
        </authorList>
    </citation>
    <scope>NUCLEOTIDE SEQUENCE</scope>
</reference>
<name>A0A3B0T581_9ZZZZ</name>
<keyword evidence="6" id="KW-0813">Transport</keyword>
<evidence type="ECO:0000256" key="11">
    <source>
        <dbReference type="ARBA" id="ARBA00022723"/>
    </source>
</evidence>
<accession>A0A3B0T581</accession>
<evidence type="ECO:0000256" key="7">
    <source>
        <dbReference type="ARBA" id="ARBA00022490"/>
    </source>
</evidence>
<keyword evidence="9" id="KW-0808">Transferase</keyword>
<dbReference type="SMART" id="SM00065">
    <property type="entry name" value="GAF"/>
    <property type="match status" value="1"/>
</dbReference>
<dbReference type="Gene3D" id="3.30.450.40">
    <property type="match status" value="1"/>
</dbReference>
<dbReference type="NCBIfam" id="TIGR01417">
    <property type="entry name" value="PTS_I_fam"/>
    <property type="match status" value="1"/>
</dbReference>
<keyword evidence="8" id="KW-0762">Sugar transport</keyword>
<evidence type="ECO:0000256" key="6">
    <source>
        <dbReference type="ARBA" id="ARBA00022448"/>
    </source>
</evidence>
<dbReference type="Pfam" id="PF02896">
    <property type="entry name" value="PEP-utilizers_C"/>
    <property type="match status" value="1"/>
</dbReference>
<evidence type="ECO:0000256" key="10">
    <source>
        <dbReference type="ARBA" id="ARBA00022683"/>
    </source>
</evidence>
<dbReference type="InterPro" id="IPR008279">
    <property type="entry name" value="PEP-util_enz_mobile_dom"/>
</dbReference>
<comment type="subcellular location">
    <subcellularLocation>
        <location evidence="3">Cytoplasm</location>
    </subcellularLocation>
</comment>
<evidence type="ECO:0000256" key="8">
    <source>
        <dbReference type="ARBA" id="ARBA00022597"/>
    </source>
</evidence>
<dbReference type="PANTHER" id="PTHR46244:SF6">
    <property type="entry name" value="PHOSPHOENOLPYRUVATE-PROTEIN PHOSPHOTRANSFERASE"/>
    <property type="match status" value="1"/>
</dbReference>
<evidence type="ECO:0000256" key="4">
    <source>
        <dbReference type="ARBA" id="ARBA00007837"/>
    </source>
</evidence>
<dbReference type="SUPFAM" id="SSF52009">
    <property type="entry name" value="Phosphohistidine domain"/>
    <property type="match status" value="1"/>
</dbReference>
<dbReference type="InterPro" id="IPR006318">
    <property type="entry name" value="PTS_EI-like"/>
</dbReference>
<sequence>MKSKRPSATSPNVGPRMLLRRLREIMARPDSAQARLDQIVVLIAANMVAEVCSVYVAVPGDELELYATEGLNRSAVHQTRLRVGEGLVGTIAAEAVPLALADAQSHPAFAFRPETGEEIYHSFLGVPVLHSGRTIGVLVVQNVNPRTYVEDEVEALQITAMVIAETVATGDFGTAAAAAKVDPGHLLSLRRQGSALSGGIALGHAVLHEPRVVVNVIVSEDVEFEEKRLQAGLAALRLSVDEMLASTDLALGGEHRDVLEAYRMFAHDQSWSSKLEEAVRSGLTAEAAVERVQNETRARMLRQTNPYLRERLHDLDDLARRLLRHLAGKSAVLAAEDLPENAIIVARNMGPAELLDYDRGRLRGLIIEETSSTSHVAIVARALGVPAVGGFEGLADLVEPGDAVIVDGESGEVYLRPGPDVESIYSDKARFRARQQAQYAALRHVASVSRDGVPFELNINSGLLVDLPQLDQSGAAGIGLFRTELQFMIASRFPRFDEQRRHYTAVLDAAGDRPVVFRSLDIGSDKVLPYLRRPQEDNPALGWRALRMALDRPGLLRLQMRALIAAGVGRHLRIMFPLVADISEFRQAKALFEQELKRTDARGGKVPDKISLGVMIEVPSVLWMLDHLLSEVDFASVGSNDLIQFMFASDRGHPRLAQRYDPLNPSLLRALRAIVEAGTRARVPISLCGEMAGRPLEALALIGLGFRCISMAPASVGPVKAALLEADFGDIELFVATLLDQNGSSIRPQLAEYAARHEIGI</sequence>
<evidence type="ECO:0000256" key="3">
    <source>
        <dbReference type="ARBA" id="ARBA00004496"/>
    </source>
</evidence>
<dbReference type="SUPFAM" id="SSF51621">
    <property type="entry name" value="Phosphoenolpyruvate/pyruvate domain"/>
    <property type="match status" value="1"/>
</dbReference>
<dbReference type="Gene3D" id="3.20.20.60">
    <property type="entry name" value="Phosphoenolpyruvate-binding domains"/>
    <property type="match status" value="1"/>
</dbReference>
<keyword evidence="11" id="KW-0479">Metal-binding</keyword>
<keyword evidence="12 15" id="KW-0418">Kinase</keyword>
<dbReference type="InterPro" id="IPR029016">
    <property type="entry name" value="GAF-like_dom_sf"/>
</dbReference>
<comment type="cofactor">
    <cofactor evidence="2">
        <name>Mg(2+)</name>
        <dbReference type="ChEBI" id="CHEBI:18420"/>
    </cofactor>
</comment>
<evidence type="ECO:0000256" key="12">
    <source>
        <dbReference type="ARBA" id="ARBA00022777"/>
    </source>
</evidence>
<evidence type="ECO:0000256" key="1">
    <source>
        <dbReference type="ARBA" id="ARBA00000683"/>
    </source>
</evidence>
<evidence type="ECO:0000256" key="13">
    <source>
        <dbReference type="ARBA" id="ARBA00022842"/>
    </source>
</evidence>
<dbReference type="InterPro" id="IPR000121">
    <property type="entry name" value="PEP_util_C"/>
</dbReference>
<dbReference type="GO" id="GO:0016301">
    <property type="term" value="F:kinase activity"/>
    <property type="evidence" value="ECO:0007669"/>
    <property type="project" value="UniProtKB-KW"/>
</dbReference>
<keyword evidence="10" id="KW-0598">Phosphotransferase system</keyword>
<organism evidence="15">
    <name type="scientific">hydrothermal vent metagenome</name>
    <dbReference type="NCBI Taxonomy" id="652676"/>
    <lineage>
        <taxon>unclassified sequences</taxon>
        <taxon>metagenomes</taxon>
        <taxon>ecological metagenomes</taxon>
    </lineage>
</organism>
<dbReference type="Pfam" id="PF01590">
    <property type="entry name" value="GAF"/>
    <property type="match status" value="1"/>
</dbReference>
<dbReference type="SUPFAM" id="SSF47831">
    <property type="entry name" value="Enzyme I of the PEP:sugar phosphotransferase system HPr-binding (sub)domain"/>
    <property type="match status" value="1"/>
</dbReference>
<evidence type="ECO:0000259" key="14">
    <source>
        <dbReference type="SMART" id="SM00065"/>
    </source>
</evidence>
<dbReference type="Pfam" id="PF00391">
    <property type="entry name" value="PEP-utilizers"/>
    <property type="match status" value="1"/>
</dbReference>
<comment type="similarity">
    <text evidence="4">Belongs to the PEP-utilizing enzyme family.</text>
</comment>
<proteinExistence type="inferred from homology"/>
<dbReference type="GO" id="GO:0009401">
    <property type="term" value="P:phosphoenolpyruvate-dependent sugar phosphotransferase system"/>
    <property type="evidence" value="ECO:0007669"/>
    <property type="project" value="UniProtKB-KW"/>
</dbReference>
<dbReference type="Gene3D" id="1.10.274.10">
    <property type="entry name" value="PtsI, HPr-binding domain"/>
    <property type="match status" value="1"/>
</dbReference>
<feature type="domain" description="GAF" evidence="14">
    <location>
        <begin position="31"/>
        <end position="177"/>
    </location>
</feature>
<protein>
    <recommendedName>
        <fullName evidence="5">phosphoenolpyruvate--protein phosphotransferase</fullName>
        <ecNumber evidence="5">2.7.3.9</ecNumber>
    </recommendedName>
</protein>
<dbReference type="EMBL" id="UOEM01000059">
    <property type="protein sequence ID" value="VAW13128.1"/>
    <property type="molecule type" value="Genomic_DNA"/>
</dbReference>
<evidence type="ECO:0000313" key="15">
    <source>
        <dbReference type="EMBL" id="VAW13128.1"/>
    </source>
</evidence>
<evidence type="ECO:0000256" key="2">
    <source>
        <dbReference type="ARBA" id="ARBA00001946"/>
    </source>
</evidence>
<dbReference type="InterPro" id="IPR050499">
    <property type="entry name" value="PEP-utilizing_PTS_enzyme"/>
</dbReference>
<dbReference type="AlphaFoldDB" id="A0A3B0T581"/>
<dbReference type="GO" id="GO:0008965">
    <property type="term" value="F:phosphoenolpyruvate-protein phosphotransferase activity"/>
    <property type="evidence" value="ECO:0007669"/>
    <property type="project" value="UniProtKB-EC"/>
</dbReference>
<comment type="catalytic activity">
    <reaction evidence="1">
        <text>L-histidyl-[protein] + phosphoenolpyruvate = N(pros)-phospho-L-histidyl-[protein] + pyruvate</text>
        <dbReference type="Rhea" id="RHEA:23880"/>
        <dbReference type="Rhea" id="RHEA-COMP:9745"/>
        <dbReference type="Rhea" id="RHEA-COMP:9746"/>
        <dbReference type="ChEBI" id="CHEBI:15361"/>
        <dbReference type="ChEBI" id="CHEBI:29979"/>
        <dbReference type="ChEBI" id="CHEBI:58702"/>
        <dbReference type="ChEBI" id="CHEBI:64837"/>
        <dbReference type="EC" id="2.7.3.9"/>
    </reaction>
</comment>
<dbReference type="SUPFAM" id="SSF55781">
    <property type="entry name" value="GAF domain-like"/>
    <property type="match status" value="1"/>
</dbReference>
<dbReference type="PRINTS" id="PR01736">
    <property type="entry name" value="PHPHTRNFRASE"/>
</dbReference>
<dbReference type="Gene3D" id="3.50.30.10">
    <property type="entry name" value="Phosphohistidine domain"/>
    <property type="match status" value="1"/>
</dbReference>